<evidence type="ECO:0000313" key="3">
    <source>
        <dbReference type="EMBL" id="CEP21969.1"/>
    </source>
</evidence>
<organism evidence="3 4">
    <name type="scientific">Cyberlindnera jadinii (strain ATCC 18201 / CBS 1600 / BCRC 20928 / JCM 3617 / NBRC 0987 / NRRL Y-1542)</name>
    <name type="common">Torula yeast</name>
    <name type="synonym">Candida utilis</name>
    <dbReference type="NCBI Taxonomy" id="983966"/>
    <lineage>
        <taxon>Eukaryota</taxon>
        <taxon>Fungi</taxon>
        <taxon>Dikarya</taxon>
        <taxon>Ascomycota</taxon>
        <taxon>Saccharomycotina</taxon>
        <taxon>Saccharomycetes</taxon>
        <taxon>Phaffomycetales</taxon>
        <taxon>Phaffomycetaceae</taxon>
        <taxon>Cyberlindnera</taxon>
    </lineage>
</organism>
<accession>A0A0H5CBP7</accession>
<dbReference type="EMBL" id="CDQK01000002">
    <property type="protein sequence ID" value="CEP21969.1"/>
    <property type="molecule type" value="Genomic_DNA"/>
</dbReference>
<evidence type="ECO:0000256" key="2">
    <source>
        <dbReference type="SAM" id="SignalP"/>
    </source>
</evidence>
<keyword evidence="2" id="KW-0732">Signal</keyword>
<proteinExistence type="predicted"/>
<protein>
    <submittedName>
        <fullName evidence="3">Uncharacterized protein</fullName>
    </submittedName>
</protein>
<name>A0A0H5CBP7_CYBJN</name>
<sequence>MKLSTLATVACLALTSKADAFADAYAFAFAEGDAVPWADAVPEANAVAQAYAEAYAEALAIAHPDPQAYALAASEDDCATFSCHAACGYLILDAQACSINETDTYSGPYNTTCLCSDGSNFLERYPSCMECGWTLWKYYGVYVTEALAACSTLSTEPTGTLRCSTTLTDSYTKDANAGCAYGGGCTSTESDGSSASGSASVSESTSTTDDSSASGSASASGSGSASASASDSSASAAGAAVSGEASGSASGSASASASASESESSSTSASSTANSAQILAAGSSLFGIFALALFI</sequence>
<dbReference type="Proteomes" id="UP000038830">
    <property type="component" value="Unassembled WGS sequence"/>
</dbReference>
<evidence type="ECO:0000313" key="4">
    <source>
        <dbReference type="Proteomes" id="UP000038830"/>
    </source>
</evidence>
<feature type="region of interest" description="Disordered" evidence="1">
    <location>
        <begin position="243"/>
        <end position="271"/>
    </location>
</feature>
<feature type="chain" id="PRO_5005216671" evidence="2">
    <location>
        <begin position="21"/>
        <end position="295"/>
    </location>
</feature>
<evidence type="ECO:0000256" key="1">
    <source>
        <dbReference type="SAM" id="MobiDB-lite"/>
    </source>
</evidence>
<reference evidence="4" key="1">
    <citation type="journal article" date="2015" name="J. Biotechnol.">
        <title>The structure of the Cyberlindnera jadinii genome and its relation to Candida utilis analyzed by the occurrence of single nucleotide polymorphisms.</title>
        <authorList>
            <person name="Rupp O."/>
            <person name="Brinkrolf K."/>
            <person name="Buerth C."/>
            <person name="Kunigo M."/>
            <person name="Schneider J."/>
            <person name="Jaenicke S."/>
            <person name="Goesmann A."/>
            <person name="Puehler A."/>
            <person name="Jaeger K.-E."/>
            <person name="Ernst J.F."/>
        </authorList>
    </citation>
    <scope>NUCLEOTIDE SEQUENCE [LARGE SCALE GENOMIC DNA]</scope>
    <source>
        <strain evidence="4">ATCC 18201 / CBS 1600 / BCRC 20928 / JCM 3617 / NBRC 0987 / NRRL Y-1542</strain>
    </source>
</reference>
<feature type="region of interest" description="Disordered" evidence="1">
    <location>
        <begin position="189"/>
        <end position="221"/>
    </location>
</feature>
<gene>
    <name evidence="3" type="ORF">BN1211_2197</name>
</gene>
<dbReference type="AlphaFoldDB" id="A0A0H5CBP7"/>
<feature type="signal peptide" evidence="2">
    <location>
        <begin position="1"/>
        <end position="20"/>
    </location>
</feature>